<dbReference type="InterPro" id="IPR006016">
    <property type="entry name" value="UspA"/>
</dbReference>
<evidence type="ECO:0000313" key="4">
    <source>
        <dbReference type="Proteomes" id="UP000198286"/>
    </source>
</evidence>
<reference evidence="2 4" key="1">
    <citation type="journal article" date="2017" name="Lancet Infect. Dis.">
        <title>Global outbreak of severe Mycobacterium chimaera disease after cardiac surgery: a molecular epidemiological study.</title>
        <authorList>
            <person name="van Ingen J."/>
            <person name="Kohl T."/>
            <person name="Kranzer K."/>
            <person name="Hasse B."/>
            <person name="Keller P."/>
            <person name="Szafranska A."/>
            <person name="Hillemann D."/>
            <person name="Chand M."/>
            <person name="Schreiber P."/>
            <person name="Sommerstein R."/>
            <person name="Berger C."/>
            <person name="Genoni M."/>
            <person name="Ruegg C."/>
            <person name="Troillet N."/>
            <person name="Widmer A.F."/>
            <person name="Becker S.L."/>
            <person name="Herrmann M."/>
            <person name="Eckmanns T."/>
            <person name="Haller S."/>
            <person name="Hoeller C."/>
            <person name="Debast S.B."/>
            <person name="Wolfhagen M.J."/>
            <person name="Hopman J."/>
            <person name="Kluytmans J."/>
            <person name="Langelaar M."/>
            <person name="Notermans D.W."/>
            <person name="ten Oever J."/>
            <person name="van den Barselaar P."/>
            <person name="Vonk A.B.A."/>
            <person name="Vos M.C."/>
            <person name="Ahmed N."/>
            <person name="Brown T."/>
            <person name="Crook D."/>
            <person name="Lamagni T."/>
            <person name="Phin N."/>
            <person name="Smith E.G."/>
            <person name="Zambon M."/>
            <person name="Serr A."/>
            <person name="Goetting T."/>
            <person name="Ebner W."/>
            <person name="Thuermer A."/>
            <person name="Utpatel C."/>
            <person name="Sproer C."/>
            <person name="Bunk B."/>
            <person name="Nubel U."/>
            <person name="Bloemberg G."/>
            <person name="Bottger E."/>
            <person name="Niemann S."/>
            <person name="Wagner D."/>
            <person name="Sax H."/>
        </authorList>
    </citation>
    <scope>NUCLEOTIDE SEQUENCE [LARGE SCALE GENOMIC DNA]</scope>
    <source>
        <strain evidence="2 4">ZUERICH-2</strain>
    </source>
</reference>
<dbReference type="Gene3D" id="3.40.50.620">
    <property type="entry name" value="HUPs"/>
    <property type="match status" value="2"/>
</dbReference>
<dbReference type="RefSeq" id="WP_014712154.1">
    <property type="nucleotide sequence ID" value="NZ_CAAHFL010000006.1"/>
</dbReference>
<evidence type="ECO:0000313" key="3">
    <source>
        <dbReference type="EMBL" id="MDM3925719.1"/>
    </source>
</evidence>
<dbReference type="Pfam" id="PF00582">
    <property type="entry name" value="Usp"/>
    <property type="match status" value="1"/>
</dbReference>
<gene>
    <name evidence="2" type="ORF">MYCOZU2_04433</name>
    <name evidence="3" type="ORF">QRB35_06735</name>
</gene>
<dbReference type="InterPro" id="IPR014729">
    <property type="entry name" value="Rossmann-like_a/b/a_fold"/>
</dbReference>
<keyword evidence="5" id="KW-1185">Reference proteome</keyword>
<protein>
    <submittedName>
        <fullName evidence="2">Universal stress protein</fullName>
    </submittedName>
</protein>
<dbReference type="EMBL" id="JASZZX010000003">
    <property type="protein sequence ID" value="MDM3925719.1"/>
    <property type="molecule type" value="Genomic_DNA"/>
</dbReference>
<feature type="domain" description="UspA" evidence="1">
    <location>
        <begin position="9"/>
        <end position="138"/>
    </location>
</feature>
<evidence type="ECO:0000259" key="1">
    <source>
        <dbReference type="Pfam" id="PF00582"/>
    </source>
</evidence>
<dbReference type="AlphaFoldDB" id="A0A7U5MNL9"/>
<reference evidence="3" key="4">
    <citation type="submission" date="2023-06" db="EMBL/GenBank/DDBJ databases">
        <authorList>
            <person name="Spilker T."/>
        </authorList>
    </citation>
    <scope>NUCLEOTIDE SEQUENCE</scope>
    <source>
        <strain evidence="3">FLAC1071</strain>
    </source>
</reference>
<proteinExistence type="predicted"/>
<organism evidence="2 4">
    <name type="scientific">Mycobacterium intracellulare subsp. chimaera</name>
    <dbReference type="NCBI Taxonomy" id="222805"/>
    <lineage>
        <taxon>Bacteria</taxon>
        <taxon>Bacillati</taxon>
        <taxon>Actinomycetota</taxon>
        <taxon>Actinomycetes</taxon>
        <taxon>Mycobacteriales</taxon>
        <taxon>Mycobacteriaceae</taxon>
        <taxon>Mycobacterium</taxon>
        <taxon>Mycobacterium avium complex (MAC)</taxon>
    </lineage>
</organism>
<dbReference type="EMBL" id="CP015267">
    <property type="protein sequence ID" value="ASL16799.1"/>
    <property type="molecule type" value="Genomic_DNA"/>
</dbReference>
<evidence type="ECO:0000313" key="5">
    <source>
        <dbReference type="Proteomes" id="UP001529272"/>
    </source>
</evidence>
<sequence>MSDMKAAPTIVVGVDGSRAATHAAVWAIDEAIERDIPLRLVYAIDSRDARNAHDSDVAYAAARAALFDARAAVEATGRPVKVETEILWGRPLTKLLDESRWAAMVCVGSLGRNHALRGQGVVAARLAGSALCPVAVVHQPPGAPASPAVTAVVAQVDNGSVLRHAFEQARMRGVALRAICLRTPETPDDVVYQNRSARAQLSRRLARWTRLYPDVPVESAVVRGGVERYLATDAEPGHVFVVDACLADNLCGSYSAKSSILTVRCGNL</sequence>
<evidence type="ECO:0000313" key="2">
    <source>
        <dbReference type="EMBL" id="ASL16799.1"/>
    </source>
</evidence>
<accession>A0A7U5MNL9</accession>
<reference evidence="5" key="2">
    <citation type="submission" date="2023-06" db="EMBL/GenBank/DDBJ databases">
        <title>Itaconate inhibition of nontuberculous mycobacteria.</title>
        <authorList>
            <person name="Spilker T."/>
        </authorList>
    </citation>
    <scope>NUCLEOTIDE SEQUENCE [LARGE SCALE GENOMIC DNA]</scope>
    <source>
        <strain evidence="5">FLAC1071</strain>
    </source>
</reference>
<reference evidence="3 5" key="3">
    <citation type="submission" date="2023-06" db="EMBL/GenBank/DDBJ databases">
        <title>Itaconate inhibition of nontuberculous mycobacteria.</title>
        <authorList>
            <person name="Breen P."/>
            <person name="Zimbric M."/>
            <person name="Caverly L."/>
        </authorList>
    </citation>
    <scope>NUCLEOTIDE SEQUENCE [LARGE SCALE GENOMIC DNA]</scope>
    <source>
        <strain evidence="3 5">FLAC1071</strain>
    </source>
</reference>
<dbReference type="Proteomes" id="UP001529272">
    <property type="component" value="Unassembled WGS sequence"/>
</dbReference>
<dbReference type="Proteomes" id="UP000198286">
    <property type="component" value="Chromosome"/>
</dbReference>
<dbReference type="SUPFAM" id="SSF52402">
    <property type="entry name" value="Adenine nucleotide alpha hydrolases-like"/>
    <property type="match status" value="1"/>
</dbReference>
<name>A0A7U5MNL9_MYCIT</name>